<dbReference type="SUPFAM" id="SSF52540">
    <property type="entry name" value="P-loop containing nucleoside triphosphate hydrolases"/>
    <property type="match status" value="1"/>
</dbReference>
<dbReference type="STRING" id="240176.A8PF65"/>
<evidence type="ECO:0000256" key="2">
    <source>
        <dbReference type="ARBA" id="ARBA00023134"/>
    </source>
</evidence>
<dbReference type="SMART" id="SM00174">
    <property type="entry name" value="RHO"/>
    <property type="match status" value="1"/>
</dbReference>
<dbReference type="GO" id="GO:0005525">
    <property type="term" value="F:GTP binding"/>
    <property type="evidence" value="ECO:0007669"/>
    <property type="project" value="UniProtKB-KW"/>
</dbReference>
<name>A8PF65_COPC7</name>
<feature type="region of interest" description="Disordered" evidence="3">
    <location>
        <begin position="74"/>
        <end position="132"/>
    </location>
</feature>
<reference evidence="4 5" key="1">
    <citation type="journal article" date="2010" name="Proc. Natl. Acad. Sci. U.S.A.">
        <title>Insights into evolution of multicellular fungi from the assembled chromosomes of the mushroom Coprinopsis cinerea (Coprinus cinereus).</title>
        <authorList>
            <person name="Stajich J.E."/>
            <person name="Wilke S.K."/>
            <person name="Ahren D."/>
            <person name="Au C.H."/>
            <person name="Birren B.W."/>
            <person name="Borodovsky M."/>
            <person name="Burns C."/>
            <person name="Canback B."/>
            <person name="Casselton L.A."/>
            <person name="Cheng C.K."/>
            <person name="Deng J."/>
            <person name="Dietrich F.S."/>
            <person name="Fargo D.C."/>
            <person name="Farman M.L."/>
            <person name="Gathman A.C."/>
            <person name="Goldberg J."/>
            <person name="Guigo R."/>
            <person name="Hoegger P.J."/>
            <person name="Hooker J.B."/>
            <person name="Huggins A."/>
            <person name="James T.Y."/>
            <person name="Kamada T."/>
            <person name="Kilaru S."/>
            <person name="Kodira C."/>
            <person name="Kues U."/>
            <person name="Kupfer D."/>
            <person name="Kwan H.S."/>
            <person name="Lomsadze A."/>
            <person name="Li W."/>
            <person name="Lilly W.W."/>
            <person name="Ma L.J."/>
            <person name="Mackey A.J."/>
            <person name="Manning G."/>
            <person name="Martin F."/>
            <person name="Muraguchi H."/>
            <person name="Natvig D.O."/>
            <person name="Palmerini H."/>
            <person name="Ramesh M.A."/>
            <person name="Rehmeyer C.J."/>
            <person name="Roe B.A."/>
            <person name="Shenoy N."/>
            <person name="Stanke M."/>
            <person name="Ter-Hovhannisyan V."/>
            <person name="Tunlid A."/>
            <person name="Velagapudi R."/>
            <person name="Vision T.J."/>
            <person name="Zeng Q."/>
            <person name="Zolan M.E."/>
            <person name="Pukkila P.J."/>
        </authorList>
    </citation>
    <scope>NUCLEOTIDE SEQUENCE [LARGE SCALE GENOMIC DNA]</scope>
    <source>
        <strain evidence="5">Okayama-7 / 130 / ATCC MYA-4618 / FGSC 9003</strain>
    </source>
</reference>
<dbReference type="GeneID" id="6017596"/>
<evidence type="ECO:0000256" key="3">
    <source>
        <dbReference type="SAM" id="MobiDB-lite"/>
    </source>
</evidence>
<dbReference type="Gene3D" id="3.40.50.300">
    <property type="entry name" value="P-loop containing nucleotide triphosphate hydrolases"/>
    <property type="match status" value="1"/>
</dbReference>
<evidence type="ECO:0000313" key="5">
    <source>
        <dbReference type="Proteomes" id="UP000001861"/>
    </source>
</evidence>
<dbReference type="InterPro" id="IPR003578">
    <property type="entry name" value="Small_GTPase_Rho"/>
</dbReference>
<dbReference type="GO" id="GO:0003924">
    <property type="term" value="F:GTPase activity"/>
    <property type="evidence" value="ECO:0007669"/>
    <property type="project" value="InterPro"/>
</dbReference>
<comment type="caution">
    <text evidence="4">The sequence shown here is derived from an EMBL/GenBank/DDBJ whole genome shotgun (WGS) entry which is preliminary data.</text>
</comment>
<keyword evidence="2" id="KW-0342">GTP-binding</keyword>
<sequence length="231" mass="25182">MIVQSSLILAWTNENSEEEPELPIGRIAQPQLVTVRLPADSIPPEAPTWNLGQRIVGAAKKLNLNALLTASPFAQTSSRSRRTRGAPLLPTPTPESGALAGSNPNPNDKPSERNVISSRPTPSTPHVHEGHNNTVTVEMEILDTDSDCIRRICYPSADVVLLCVRVDHKASLDASVDWFQDEIRQFCRPGTPIIVVLCQIDLRDNPNPRSLGAKDSMRNAMITSEEPSAVS</sequence>
<protein>
    <submittedName>
        <fullName evidence="4">Uncharacterized protein</fullName>
    </submittedName>
</protein>
<dbReference type="KEGG" id="cci:CC1G_03169"/>
<evidence type="ECO:0000313" key="4">
    <source>
        <dbReference type="EMBL" id="EAU80993.2"/>
    </source>
</evidence>
<gene>
    <name evidence="4" type="ORF">CC1G_03169</name>
</gene>
<feature type="compositionally biased region" description="Polar residues" evidence="3">
    <location>
        <begin position="102"/>
        <end position="121"/>
    </location>
</feature>
<keyword evidence="5" id="KW-1185">Reference proteome</keyword>
<accession>A8PF65</accession>
<dbReference type="EMBL" id="AACS02000008">
    <property type="protein sequence ID" value="EAU80993.2"/>
    <property type="molecule type" value="Genomic_DNA"/>
</dbReference>
<dbReference type="HOGENOM" id="CLU_1199758_0_0_1"/>
<proteinExistence type="predicted"/>
<dbReference type="VEuPathDB" id="FungiDB:CC1G_03169"/>
<dbReference type="PANTHER" id="PTHR24072">
    <property type="entry name" value="RHO FAMILY GTPASE"/>
    <property type="match status" value="1"/>
</dbReference>
<dbReference type="InterPro" id="IPR027417">
    <property type="entry name" value="P-loop_NTPase"/>
</dbReference>
<organism evidence="4 5">
    <name type="scientific">Coprinopsis cinerea (strain Okayama-7 / 130 / ATCC MYA-4618 / FGSC 9003)</name>
    <name type="common">Inky cap fungus</name>
    <name type="synonym">Hormographiella aspergillata</name>
    <dbReference type="NCBI Taxonomy" id="240176"/>
    <lineage>
        <taxon>Eukaryota</taxon>
        <taxon>Fungi</taxon>
        <taxon>Dikarya</taxon>
        <taxon>Basidiomycota</taxon>
        <taxon>Agaricomycotina</taxon>
        <taxon>Agaricomycetes</taxon>
        <taxon>Agaricomycetidae</taxon>
        <taxon>Agaricales</taxon>
        <taxon>Agaricineae</taxon>
        <taxon>Psathyrellaceae</taxon>
        <taxon>Coprinopsis</taxon>
    </lineage>
</organism>
<keyword evidence="1" id="KW-0547">Nucleotide-binding</keyword>
<dbReference type="AlphaFoldDB" id="A8PF65"/>
<dbReference type="RefSeq" id="XP_001840940.2">
    <property type="nucleotide sequence ID" value="XM_001840888.2"/>
</dbReference>
<evidence type="ECO:0000256" key="1">
    <source>
        <dbReference type="ARBA" id="ARBA00022741"/>
    </source>
</evidence>
<dbReference type="Pfam" id="PF00071">
    <property type="entry name" value="Ras"/>
    <property type="match status" value="1"/>
</dbReference>
<dbReference type="InterPro" id="IPR001806">
    <property type="entry name" value="Small_GTPase"/>
</dbReference>
<feature type="compositionally biased region" description="Polar residues" evidence="3">
    <location>
        <begin position="221"/>
        <end position="231"/>
    </location>
</feature>
<dbReference type="InParanoid" id="A8PF65"/>
<dbReference type="GO" id="GO:0007264">
    <property type="term" value="P:small GTPase-mediated signal transduction"/>
    <property type="evidence" value="ECO:0007669"/>
    <property type="project" value="InterPro"/>
</dbReference>
<feature type="region of interest" description="Disordered" evidence="3">
    <location>
        <begin position="208"/>
        <end position="231"/>
    </location>
</feature>
<dbReference type="Proteomes" id="UP000001861">
    <property type="component" value="Unassembled WGS sequence"/>
</dbReference>